<comment type="function">
    <text evidence="3">Plays a central role in 2-thiolation of mcm(5)S(2)U at tRNA wobble positions of tRNA(Lys), tRNA(Glu) and tRNA(Gln). May act by forming a heterodimer with NCS6 that ligates sulfur from thiocarboxylated URM1 onto the uridine of tRNAs at wobble position. Prior mcm(5) tRNA modification by the elongator complex is required for 2-thiolation. May also be involved in protein urmylation.</text>
</comment>
<evidence type="ECO:0000256" key="2">
    <source>
        <dbReference type="ARBA" id="ARBA00022694"/>
    </source>
</evidence>
<evidence type="ECO:0000313" key="5">
    <source>
        <dbReference type="Proteomes" id="UP001586593"/>
    </source>
</evidence>
<evidence type="ECO:0000256" key="1">
    <source>
        <dbReference type="ARBA" id="ARBA00022490"/>
    </source>
</evidence>
<evidence type="ECO:0000313" key="4">
    <source>
        <dbReference type="EMBL" id="KAL1880495.1"/>
    </source>
</evidence>
<sequence length="394" mass="43900">MDAAGMRETQFCKKCSKREATLTQRSEAVCRDCFVQYVANKCIRHVAGIGKEVRPAEGQLSRRYLVALSLGTSSSVLLHILNEYAESILAKDRREPFQLDVVYVDTSLSGPESSDEDHLRIEHVLGRYAERYPRFKVQRVPLSTAVGLRMIDWSALPVLPSGIEPAEQLRSMFQRLPSTTSQADVLRLLVRHILVAKALESSCQAVLYGHSTTALAELTLAETAKGRGFSLPWQVGDGEVPIEQYGGNADVDTQRTELGSTRHIRVHHPLRELFRKELETYAALTMPPVADIIPAAGLKAARPVVSYRDLSIEEVAKRYFQSVEENYPSVVANVVRTTAKLDRLEVADLCCICGMPLDEQGDERWRGEIGDDTAQTQRASRKSLCHGCQRSIYG</sequence>
<comment type="similarity">
    <text evidence="3">Belongs to the CTU2/NCS2 family.</text>
</comment>
<dbReference type="PANTHER" id="PTHR20882">
    <property type="entry name" value="CYTOPLASMIC TRNA 2-THIOLATION PROTEIN 2"/>
    <property type="match status" value="1"/>
</dbReference>
<dbReference type="Proteomes" id="UP001586593">
    <property type="component" value="Unassembled WGS sequence"/>
</dbReference>
<organism evidence="4 5">
    <name type="scientific">Phialemonium thermophilum</name>
    <dbReference type="NCBI Taxonomy" id="223376"/>
    <lineage>
        <taxon>Eukaryota</taxon>
        <taxon>Fungi</taxon>
        <taxon>Dikarya</taxon>
        <taxon>Ascomycota</taxon>
        <taxon>Pezizomycotina</taxon>
        <taxon>Sordariomycetes</taxon>
        <taxon>Sordariomycetidae</taxon>
        <taxon>Cephalothecales</taxon>
        <taxon>Cephalothecaceae</taxon>
        <taxon>Phialemonium</taxon>
    </lineage>
</organism>
<name>A0ABR3XWV4_9PEZI</name>
<dbReference type="SUPFAM" id="SSF52402">
    <property type="entry name" value="Adenine nucleotide alpha hydrolases-like"/>
    <property type="match status" value="1"/>
</dbReference>
<dbReference type="PANTHER" id="PTHR20882:SF14">
    <property type="entry name" value="CYTOPLASMIC TRNA 2-THIOLATION PROTEIN 2"/>
    <property type="match status" value="1"/>
</dbReference>
<dbReference type="EMBL" id="JAZHXJ010000033">
    <property type="protein sequence ID" value="KAL1880495.1"/>
    <property type="molecule type" value="Genomic_DNA"/>
</dbReference>
<dbReference type="Gene3D" id="3.40.50.620">
    <property type="entry name" value="HUPs"/>
    <property type="match status" value="1"/>
</dbReference>
<keyword evidence="2 3" id="KW-0819">tRNA processing</keyword>
<protein>
    <recommendedName>
        <fullName evidence="3">Cytoplasmic tRNA 2-thiolation protein 2</fullName>
    </recommendedName>
</protein>
<dbReference type="InterPro" id="IPR019407">
    <property type="entry name" value="CTU2"/>
</dbReference>
<comment type="pathway">
    <text evidence="3">tRNA modification; 5-methoxycarbonylmethyl-2-thiouridine-tRNA biosynthesis.</text>
</comment>
<comment type="subcellular location">
    <subcellularLocation>
        <location evidence="3">Cytoplasm</location>
    </subcellularLocation>
</comment>
<comment type="caution">
    <text evidence="4">The sequence shown here is derived from an EMBL/GenBank/DDBJ whole genome shotgun (WGS) entry which is preliminary data.</text>
</comment>
<dbReference type="InterPro" id="IPR014729">
    <property type="entry name" value="Rossmann-like_a/b/a_fold"/>
</dbReference>
<reference evidence="4 5" key="1">
    <citation type="journal article" date="2024" name="Commun. Biol.">
        <title>Comparative genomic analysis of thermophilic fungi reveals convergent evolutionary adaptations and gene losses.</title>
        <authorList>
            <person name="Steindorff A.S."/>
            <person name="Aguilar-Pontes M.V."/>
            <person name="Robinson A.J."/>
            <person name="Andreopoulos B."/>
            <person name="LaButti K."/>
            <person name="Kuo A."/>
            <person name="Mondo S."/>
            <person name="Riley R."/>
            <person name="Otillar R."/>
            <person name="Haridas S."/>
            <person name="Lipzen A."/>
            <person name="Grimwood J."/>
            <person name="Schmutz J."/>
            <person name="Clum A."/>
            <person name="Reid I.D."/>
            <person name="Moisan M.C."/>
            <person name="Butler G."/>
            <person name="Nguyen T.T.M."/>
            <person name="Dewar K."/>
            <person name="Conant G."/>
            <person name="Drula E."/>
            <person name="Henrissat B."/>
            <person name="Hansel C."/>
            <person name="Singer S."/>
            <person name="Hutchinson M.I."/>
            <person name="de Vries R.P."/>
            <person name="Natvig D.O."/>
            <person name="Powell A.J."/>
            <person name="Tsang A."/>
            <person name="Grigoriev I.V."/>
        </authorList>
    </citation>
    <scope>NUCLEOTIDE SEQUENCE [LARGE SCALE GENOMIC DNA]</scope>
    <source>
        <strain evidence="4 5">ATCC 24622</strain>
    </source>
</reference>
<keyword evidence="5" id="KW-1185">Reference proteome</keyword>
<proteinExistence type="inferred from homology"/>
<evidence type="ECO:0000256" key="3">
    <source>
        <dbReference type="HAMAP-Rule" id="MF_03054"/>
    </source>
</evidence>
<dbReference type="Pfam" id="PF10288">
    <property type="entry name" value="CTU2"/>
    <property type="match status" value="1"/>
</dbReference>
<accession>A0ABR3XWV4</accession>
<gene>
    <name evidence="3" type="primary">NCS2</name>
    <name evidence="3" type="synonym">CTU2</name>
    <name evidence="4" type="ORF">VTK73DRAFT_5882</name>
</gene>
<keyword evidence="1 3" id="KW-0963">Cytoplasm</keyword>
<dbReference type="HAMAP" id="MF_03054">
    <property type="entry name" value="CTU2"/>
    <property type="match status" value="1"/>
</dbReference>